<feature type="domain" description="Thiopeptide-type bacteriocin biosynthesis" evidence="2">
    <location>
        <begin position="778"/>
        <end position="1039"/>
    </location>
</feature>
<reference evidence="3 4" key="1">
    <citation type="submission" date="2021-03" db="EMBL/GenBank/DDBJ databases">
        <title>Sequencing the genomes of 1000 actinobacteria strains.</title>
        <authorList>
            <person name="Klenk H.-P."/>
        </authorList>
    </citation>
    <scope>NUCLEOTIDE SEQUENCE [LARGE SCALE GENOMIC DNA]</scope>
    <source>
        <strain evidence="3 4">DSM 41480</strain>
    </source>
</reference>
<protein>
    <submittedName>
        <fullName evidence="3">Thiopeptide-type bacteriocin biosynthesis protein</fullName>
    </submittedName>
</protein>
<dbReference type="RefSeq" id="WP_209518107.1">
    <property type="nucleotide sequence ID" value="NZ_JAGIOH010000001.1"/>
</dbReference>
<evidence type="ECO:0000259" key="2">
    <source>
        <dbReference type="Pfam" id="PF14028"/>
    </source>
</evidence>
<organism evidence="3 4">
    <name type="scientific">Streptomyces syringium</name>
    <dbReference type="NCBI Taxonomy" id="76729"/>
    <lineage>
        <taxon>Bacteria</taxon>
        <taxon>Bacillati</taxon>
        <taxon>Actinomycetota</taxon>
        <taxon>Actinomycetes</taxon>
        <taxon>Kitasatosporales</taxon>
        <taxon>Streptomycetaceae</taxon>
        <taxon>Streptomyces</taxon>
    </lineage>
</organism>
<keyword evidence="4" id="KW-1185">Reference proteome</keyword>
<dbReference type="InterPro" id="IPR006827">
    <property type="entry name" value="Lant_deHydtase_N"/>
</dbReference>
<dbReference type="NCBIfam" id="TIGR03891">
    <property type="entry name" value="thiopep_ocin"/>
    <property type="match status" value="1"/>
</dbReference>
<evidence type="ECO:0000259" key="1">
    <source>
        <dbReference type="Pfam" id="PF04738"/>
    </source>
</evidence>
<evidence type="ECO:0000313" key="3">
    <source>
        <dbReference type="EMBL" id="MBP2406756.1"/>
    </source>
</evidence>
<proteinExistence type="predicted"/>
<dbReference type="EMBL" id="JAGIOH010000001">
    <property type="protein sequence ID" value="MBP2406756.1"/>
    <property type="molecule type" value="Genomic_DNA"/>
</dbReference>
<evidence type="ECO:0000313" key="4">
    <source>
        <dbReference type="Proteomes" id="UP001519291"/>
    </source>
</evidence>
<dbReference type="Pfam" id="PF14028">
    <property type="entry name" value="Lant_dehydr_C"/>
    <property type="match status" value="1"/>
</dbReference>
<feature type="domain" description="Lantibiotic dehydratase N-terminal" evidence="1">
    <location>
        <begin position="49"/>
        <end position="713"/>
    </location>
</feature>
<dbReference type="Pfam" id="PF04738">
    <property type="entry name" value="Lant_dehydr_N"/>
    <property type="match status" value="1"/>
</dbReference>
<dbReference type="GeneID" id="91573066"/>
<gene>
    <name evidence="3" type="ORF">JO379_006225</name>
</gene>
<accession>A0ABS4YDE7</accession>
<comment type="caution">
    <text evidence="3">The sequence shown here is derived from an EMBL/GenBank/DDBJ whole genome shotgun (WGS) entry which is preliminary data.</text>
</comment>
<name>A0ABS4YDE7_9ACTN</name>
<dbReference type="Proteomes" id="UP001519291">
    <property type="component" value="Unassembled WGS sequence"/>
</dbReference>
<dbReference type="InterPro" id="IPR023809">
    <property type="entry name" value="Thiopep_bacteriocin_synth_dom"/>
</dbReference>
<sequence>MPGRDNGDGAAGFACADTVLLRAAVRPPGAVAGSPDPGDAARLRQAAADGLFREAVALASPSLARVLDRAAAGQALSPKETRRAFRAVTRYQLRMSGRATPFGIMAGVTAAGFGPVPRAHWGSAHTKAARADMGWLLDVVARLERDPTVLALLDVTANDLCTVRGDRLVLPFVPAPGRGEGPHRDGTGTQEVSVRHTDPVRRAFELAATPVAWPDLVKLLGEDHPDVATDTVARMAAELVRLGLLLTGLRPPLDDGDPVEHVLGLLAGHSGALSPDSRRVVDELIDIRSGLAAYAAAPVGRGGPALAALTDRMRALRPAEHSVQVDLALDADVRLPLVVREEAERAARALVSLSAGRPGPRHLRDFHAEFLERYGTGRPVPLLELLDPARGPGVPDGYGAARAPGGRWGGGSDEGVGARDRLLLAWAQEAAMASRRELLLDDELLAELRGAAAGPAPADGPGPPPSFDLLAEVLADSVTAMAEGEFRLVVGGVSGVAGAVAGRFAHVLGEAAEDFGRVVRSAPTRNPAAVRAQLGFSPRTGRAANVSKVPGWLDHTITVSAFTDRGSPRALGLAELAVVAEPRRLALVSTALGREVVPTLPTMVLPPGNAPDVARFLEEIPRGGEAAWPGWDWGTAAALPFLPRVRYGRTVLAPARWRPADPALGTPATPPGTWRRRFAAWRARAGVPDEVASVYADHRIALDLKDPEHLELLRHEWQRRPGAFLQELPAAGAYGHGWSGGRPTEVAFPLVRTTPGTARPPAIGPVRPHPVHAPGSRWLYAKLYCAAEHQDTLLARRLPGLLSRLPEGVDRWHFLRYSDPAPHLRLRFHGTPEVLGGRLLPLLGRWADELRRQGWCARMVLDAYEPEWERYGGPEAMADAEAAFDADSRACLDQVALLREGALDIDPRLLAAANYVDLAHRFFPGTDGPGHREAAYRLAADAGPLGHRAAPAALRQEARRLVDPDGRWIELARRPGGAQVLRAWERRGPAVAAYGARLRGLGEAAWAEGGAVLTSLSHMHHNRLVGTARGAEEESLALARLAVRAHIGREQARA</sequence>